<accession>A0ABP9PW68</accession>
<evidence type="ECO:0008006" key="3">
    <source>
        <dbReference type="Google" id="ProtNLM"/>
    </source>
</evidence>
<dbReference type="EMBL" id="BAABKG010000004">
    <property type="protein sequence ID" value="GAA5152034.1"/>
    <property type="molecule type" value="Genomic_DNA"/>
</dbReference>
<evidence type="ECO:0000313" key="1">
    <source>
        <dbReference type="EMBL" id="GAA5152034.1"/>
    </source>
</evidence>
<dbReference type="Gene3D" id="1.10.510.10">
    <property type="entry name" value="Transferase(Phosphotransferase) domain 1"/>
    <property type="match status" value="1"/>
</dbReference>
<dbReference type="RefSeq" id="WP_345460612.1">
    <property type="nucleotide sequence ID" value="NZ_BAABKG010000004.1"/>
</dbReference>
<comment type="caution">
    <text evidence="1">The sequence shown here is derived from an EMBL/GenBank/DDBJ whole genome shotgun (WGS) entry which is preliminary data.</text>
</comment>
<reference evidence="2" key="1">
    <citation type="journal article" date="2019" name="Int. J. Syst. Evol. Microbiol.">
        <title>The Global Catalogue of Microorganisms (GCM) 10K type strain sequencing project: providing services to taxonomists for standard genome sequencing and annotation.</title>
        <authorList>
            <consortium name="The Broad Institute Genomics Platform"/>
            <consortium name="The Broad Institute Genome Sequencing Center for Infectious Disease"/>
            <person name="Wu L."/>
            <person name="Ma J."/>
        </authorList>
    </citation>
    <scope>NUCLEOTIDE SEQUENCE [LARGE SCALE GENOMIC DNA]</scope>
    <source>
        <strain evidence="2">JCM 18459</strain>
    </source>
</reference>
<name>A0ABP9PW68_9ACTN</name>
<evidence type="ECO:0000313" key="2">
    <source>
        <dbReference type="Proteomes" id="UP001500221"/>
    </source>
</evidence>
<dbReference type="SUPFAM" id="SSF56112">
    <property type="entry name" value="Protein kinase-like (PK-like)"/>
    <property type="match status" value="1"/>
</dbReference>
<proteinExistence type="predicted"/>
<protein>
    <recommendedName>
        <fullName evidence="3">Spectinomycin phosphotransferase</fullName>
    </recommendedName>
</protein>
<sequence>MHERPDGVLDADILVAVQAGWPEAVDGVDAVEHLPVGFGAHHWRASADGEPRLFVTLDVVGVAGARHADAGSLHDAYATAAELARSVDAVHAGLAPWVVPCGSGPLSVTPWLDAVRPAALDEPATAAVLDALHRATPPATTPRWRTVVPPGLADDLASRVRRPWTAGPHGERVRTALVERLDDVHRWVARHHHLASVAPQRPWVVTHGEPGLHNQLVTADGRLLLVDWESVRLAPAERDLRTLDRGDPEMLELFDLEWRLEEVGQYAAWFEGPHADTADARTAVEGLMEELERPGYPRSGRS</sequence>
<keyword evidence="2" id="KW-1185">Reference proteome</keyword>
<dbReference type="InterPro" id="IPR011009">
    <property type="entry name" value="Kinase-like_dom_sf"/>
</dbReference>
<dbReference type="Proteomes" id="UP001500221">
    <property type="component" value="Unassembled WGS sequence"/>
</dbReference>
<gene>
    <name evidence="1" type="ORF">GCM10023340_31650</name>
</gene>
<organism evidence="1 2">
    <name type="scientific">Nocardioides marinquilinus</name>
    <dbReference type="NCBI Taxonomy" id="1210400"/>
    <lineage>
        <taxon>Bacteria</taxon>
        <taxon>Bacillati</taxon>
        <taxon>Actinomycetota</taxon>
        <taxon>Actinomycetes</taxon>
        <taxon>Propionibacteriales</taxon>
        <taxon>Nocardioidaceae</taxon>
        <taxon>Nocardioides</taxon>
    </lineage>
</organism>